<dbReference type="InterPro" id="IPR017896">
    <property type="entry name" value="4Fe4S_Fe-S-bd"/>
</dbReference>
<dbReference type="PROSITE" id="PS51379">
    <property type="entry name" value="4FE4S_FER_2"/>
    <property type="match status" value="2"/>
</dbReference>
<evidence type="ECO:0000256" key="1">
    <source>
        <dbReference type="ARBA" id="ARBA00001966"/>
    </source>
</evidence>
<accession>A0ABT4CKQ6</accession>
<dbReference type="InterPro" id="IPR017900">
    <property type="entry name" value="4Fe4S_Fe_S_CS"/>
</dbReference>
<dbReference type="PANTHER" id="PTHR24960">
    <property type="entry name" value="PHOTOSYSTEM I IRON-SULFUR CENTER-RELATED"/>
    <property type="match status" value="1"/>
</dbReference>
<evidence type="ECO:0000313" key="9">
    <source>
        <dbReference type="EMBL" id="MCY6369622.1"/>
    </source>
</evidence>
<dbReference type="EMBL" id="JAPQES010000001">
    <property type="protein sequence ID" value="MCY6369622.1"/>
    <property type="molecule type" value="Genomic_DNA"/>
</dbReference>
<evidence type="ECO:0000313" key="10">
    <source>
        <dbReference type="Proteomes" id="UP001079657"/>
    </source>
</evidence>
<evidence type="ECO:0000256" key="4">
    <source>
        <dbReference type="ARBA" id="ARBA00022485"/>
    </source>
</evidence>
<evidence type="ECO:0000256" key="3">
    <source>
        <dbReference type="ARBA" id="ARBA00013529"/>
    </source>
</evidence>
<dbReference type="Proteomes" id="UP001079657">
    <property type="component" value="Unassembled WGS sequence"/>
</dbReference>
<keyword evidence="4" id="KW-0004">4Fe-4S</keyword>
<feature type="domain" description="4Fe-4S ferredoxin-type" evidence="8">
    <location>
        <begin position="29"/>
        <end position="56"/>
    </location>
</feature>
<keyword evidence="10" id="KW-1185">Reference proteome</keyword>
<evidence type="ECO:0000256" key="6">
    <source>
        <dbReference type="ARBA" id="ARBA00023004"/>
    </source>
</evidence>
<comment type="caution">
    <text evidence="9">The sequence shown here is derived from an EMBL/GenBank/DDBJ whole genome shotgun (WGS) entry which is preliminary data.</text>
</comment>
<reference evidence="9" key="1">
    <citation type="submission" date="2022-12" db="EMBL/GenBank/DDBJ databases">
        <authorList>
            <person name="Wang J."/>
        </authorList>
    </citation>
    <scope>NUCLEOTIDE SEQUENCE</scope>
    <source>
        <strain evidence="9">HY-42-06</strain>
    </source>
</reference>
<dbReference type="Gene3D" id="3.30.70.20">
    <property type="match status" value="1"/>
</dbReference>
<evidence type="ECO:0000256" key="5">
    <source>
        <dbReference type="ARBA" id="ARBA00022723"/>
    </source>
</evidence>
<evidence type="ECO:0000259" key="8">
    <source>
        <dbReference type="PROSITE" id="PS51379"/>
    </source>
</evidence>
<keyword evidence="7" id="KW-0411">Iron-sulfur</keyword>
<proteinExistence type="predicted"/>
<evidence type="ECO:0000256" key="7">
    <source>
        <dbReference type="ARBA" id="ARBA00023014"/>
    </source>
</evidence>
<feature type="domain" description="4Fe-4S ferredoxin-type" evidence="8">
    <location>
        <begin position="1"/>
        <end position="28"/>
    </location>
</feature>
<sequence>MAFKITDACVSCGACTSECPVGAIEQGDSQFEINEGACIDCGSCANACPTGAIVQE</sequence>
<evidence type="ECO:0000256" key="2">
    <source>
        <dbReference type="ARBA" id="ARBA00003532"/>
    </source>
</evidence>
<dbReference type="Pfam" id="PF13187">
    <property type="entry name" value="Fer4_9"/>
    <property type="match status" value="1"/>
</dbReference>
<keyword evidence="5" id="KW-0479">Metal-binding</keyword>
<gene>
    <name evidence="9" type="ORF">OXH55_03030</name>
</gene>
<dbReference type="InterPro" id="IPR050157">
    <property type="entry name" value="PSI_iron-sulfur_center"/>
</dbReference>
<comment type="function">
    <text evidence="2">Ferredoxins are iron-sulfur proteins that transfer electrons in a wide variety of metabolic reactions.</text>
</comment>
<dbReference type="SUPFAM" id="SSF54862">
    <property type="entry name" value="4Fe-4S ferredoxins"/>
    <property type="match status" value="1"/>
</dbReference>
<organism evidence="9 10">
    <name type="scientific">Clostridium ganghwense</name>
    <dbReference type="NCBI Taxonomy" id="312089"/>
    <lineage>
        <taxon>Bacteria</taxon>
        <taxon>Bacillati</taxon>
        <taxon>Bacillota</taxon>
        <taxon>Clostridia</taxon>
        <taxon>Eubacteriales</taxon>
        <taxon>Clostridiaceae</taxon>
        <taxon>Clostridium</taxon>
    </lineage>
</organism>
<comment type="cofactor">
    <cofactor evidence="1">
        <name>[4Fe-4S] cluster</name>
        <dbReference type="ChEBI" id="CHEBI:49883"/>
    </cofactor>
</comment>
<dbReference type="RefSeq" id="WP_268047997.1">
    <property type="nucleotide sequence ID" value="NZ_JAPQES010000001.1"/>
</dbReference>
<dbReference type="PROSITE" id="PS00198">
    <property type="entry name" value="4FE4S_FER_1"/>
    <property type="match status" value="1"/>
</dbReference>
<name>A0ABT4CKQ6_9CLOT</name>
<dbReference type="PANTHER" id="PTHR24960:SF79">
    <property type="entry name" value="PHOTOSYSTEM I IRON-SULFUR CENTER"/>
    <property type="match status" value="1"/>
</dbReference>
<keyword evidence="6" id="KW-0408">Iron</keyword>
<protein>
    <recommendedName>
        <fullName evidence="3">Ferredoxin</fullName>
    </recommendedName>
</protein>